<feature type="transmembrane region" description="Helical" evidence="1">
    <location>
        <begin position="34"/>
        <end position="52"/>
    </location>
</feature>
<reference evidence="2 3" key="1">
    <citation type="submission" date="2016-11" db="EMBL/GenBank/DDBJ databases">
        <authorList>
            <person name="Jaros S."/>
            <person name="Januszkiewicz K."/>
            <person name="Wedrychowicz H."/>
        </authorList>
    </citation>
    <scope>NUCLEOTIDE SEQUENCE [LARGE SCALE GENOMIC DNA]</scope>
    <source>
        <strain evidence="2 3">DSM 8605</strain>
    </source>
</reference>
<name>A0A1M5W228_9CLOT</name>
<sequence>MIITGQKVCAFICGLVLIVSILMVLGNLILNYDFSYIAVAMGIFARFFFLILSGDGNNMEIFGLMAFALVISDMGLKDKVKKLKKDVRKINSKKEEVKMSEILKELEGKRCRLTVSEIFAGQIECDVITVDDEWMKISLNFCCINNSNSARF</sequence>
<feature type="transmembrane region" description="Helical" evidence="1">
    <location>
        <begin position="7"/>
        <end position="28"/>
    </location>
</feature>
<accession>A0A1M5W228</accession>
<gene>
    <name evidence="2" type="ORF">SAMN02745207_02635</name>
</gene>
<dbReference type="STRING" id="1121316.SAMN02745207_02635"/>
<keyword evidence="1" id="KW-1133">Transmembrane helix</keyword>
<organism evidence="2 3">
    <name type="scientific">Clostridium grantii DSM 8605</name>
    <dbReference type="NCBI Taxonomy" id="1121316"/>
    <lineage>
        <taxon>Bacteria</taxon>
        <taxon>Bacillati</taxon>
        <taxon>Bacillota</taxon>
        <taxon>Clostridia</taxon>
        <taxon>Eubacteriales</taxon>
        <taxon>Clostridiaceae</taxon>
        <taxon>Clostridium</taxon>
    </lineage>
</organism>
<evidence type="ECO:0000256" key="1">
    <source>
        <dbReference type="SAM" id="Phobius"/>
    </source>
</evidence>
<protein>
    <submittedName>
        <fullName evidence="2">Uncharacterized protein</fullName>
    </submittedName>
</protein>
<keyword evidence="3" id="KW-1185">Reference proteome</keyword>
<keyword evidence="1" id="KW-0472">Membrane</keyword>
<dbReference type="EMBL" id="FQXM01000014">
    <property type="protein sequence ID" value="SHH81552.1"/>
    <property type="molecule type" value="Genomic_DNA"/>
</dbReference>
<evidence type="ECO:0000313" key="3">
    <source>
        <dbReference type="Proteomes" id="UP000184447"/>
    </source>
</evidence>
<evidence type="ECO:0000313" key="2">
    <source>
        <dbReference type="EMBL" id="SHH81552.1"/>
    </source>
</evidence>
<dbReference type="OrthoDB" id="1822027at2"/>
<dbReference type="AlphaFoldDB" id="A0A1M5W228"/>
<dbReference type="RefSeq" id="WP_073338882.1">
    <property type="nucleotide sequence ID" value="NZ_FQXM01000014.1"/>
</dbReference>
<proteinExistence type="predicted"/>
<keyword evidence="1" id="KW-0812">Transmembrane</keyword>
<dbReference type="Proteomes" id="UP000184447">
    <property type="component" value="Unassembled WGS sequence"/>
</dbReference>